<dbReference type="InterPro" id="IPR021308">
    <property type="entry name" value="GfcB"/>
</dbReference>
<evidence type="ECO:0000313" key="2">
    <source>
        <dbReference type="Proteomes" id="UP000094165"/>
    </source>
</evidence>
<dbReference type="AlphaFoldDB" id="A0A1E5CZQ9"/>
<dbReference type="EMBL" id="AJYW02000121">
    <property type="protein sequence ID" value="OEE76435.1"/>
    <property type="molecule type" value="Genomic_DNA"/>
</dbReference>
<comment type="caution">
    <text evidence="1">The sequence shown here is derived from an EMBL/GenBank/DDBJ whole genome shotgun (WGS) entry which is preliminary data.</text>
</comment>
<protein>
    <recommendedName>
        <fullName evidence="3">YjbF family lipoprotein</fullName>
    </recommendedName>
</protein>
<dbReference type="Gene3D" id="2.40.360.10">
    <property type="entry name" value="YmcC-like"/>
    <property type="match status" value="1"/>
</dbReference>
<keyword evidence="2" id="KW-1185">Reference proteome</keyword>
<dbReference type="RefSeq" id="WP_017052206.1">
    <property type="nucleotide sequence ID" value="NZ_AJYW02000121.1"/>
</dbReference>
<dbReference type="Proteomes" id="UP000094165">
    <property type="component" value="Unassembled WGS sequence"/>
</dbReference>
<proteinExistence type="predicted"/>
<sequence>MEFNYFGRSTWKAAGLLGVALLTGCVQKFSHVNDTIKEAVYGFDDITMTAEDINKLPYASSYMRFNDGARVFMVLAFAEKNPATGITQLKWVSSDNAMVVTENGKVIKTLKLPTENLARRSNFTSQPHTNSDSQTYNEWLEGKVQHATYDWPKGNHYGYQADITLKKQGKQKLDSVIWSKNTTQWQEQVHLPQLDQSFTNQYWITDNGNVVKSIQYVGPDMTRIEIDILKPFAE</sequence>
<evidence type="ECO:0008006" key="3">
    <source>
        <dbReference type="Google" id="ProtNLM"/>
    </source>
</evidence>
<dbReference type="SUPFAM" id="SSF159270">
    <property type="entry name" value="YmcC-like"/>
    <property type="match status" value="1"/>
</dbReference>
<evidence type="ECO:0000313" key="1">
    <source>
        <dbReference type="EMBL" id="OEE76435.1"/>
    </source>
</evidence>
<name>A0A1E5CZQ9_9VIBR</name>
<organism evidence="1 2">
    <name type="scientific">Vibrio genomosp. F6 str. FF-238</name>
    <dbReference type="NCBI Taxonomy" id="1191298"/>
    <lineage>
        <taxon>Bacteria</taxon>
        <taxon>Pseudomonadati</taxon>
        <taxon>Pseudomonadota</taxon>
        <taxon>Gammaproteobacteria</taxon>
        <taxon>Vibrionales</taxon>
        <taxon>Vibrionaceae</taxon>
        <taxon>Vibrio</taxon>
    </lineage>
</organism>
<accession>A0A1E5CZQ9</accession>
<dbReference type="Pfam" id="PF11102">
    <property type="entry name" value="YjbF"/>
    <property type="match status" value="1"/>
</dbReference>
<gene>
    <name evidence="1" type="ORF">A130_05035</name>
</gene>
<reference evidence="1 2" key="1">
    <citation type="journal article" date="2012" name="Science">
        <title>Ecological populations of bacteria act as socially cohesive units of antibiotic production and resistance.</title>
        <authorList>
            <person name="Cordero O.X."/>
            <person name="Wildschutte H."/>
            <person name="Kirkup B."/>
            <person name="Proehl S."/>
            <person name="Ngo L."/>
            <person name="Hussain F."/>
            <person name="Le Roux F."/>
            <person name="Mincer T."/>
            <person name="Polz M.F."/>
        </authorList>
    </citation>
    <scope>NUCLEOTIDE SEQUENCE [LARGE SCALE GENOMIC DNA]</scope>
    <source>
        <strain evidence="1 2">FF-238</strain>
    </source>
</reference>
<dbReference type="InterPro" id="IPR023373">
    <property type="entry name" value="YmcC_sf"/>
</dbReference>